<dbReference type="Gene3D" id="1.10.287.1060">
    <property type="entry name" value="ESAT-6-like"/>
    <property type="match status" value="1"/>
</dbReference>
<dbReference type="EMBL" id="JANYMP010000002">
    <property type="protein sequence ID" value="MCS7475964.1"/>
    <property type="molecule type" value="Genomic_DNA"/>
</dbReference>
<gene>
    <name evidence="1" type="ORF">NZH93_03785</name>
</gene>
<comment type="caution">
    <text evidence="1">The sequence shown here is derived from an EMBL/GenBank/DDBJ whole genome shotgun (WGS) entry which is preliminary data.</text>
</comment>
<accession>A0A9X2ZY11</accession>
<evidence type="ECO:0000313" key="1">
    <source>
        <dbReference type="EMBL" id="MCS7475964.1"/>
    </source>
</evidence>
<reference evidence="1" key="1">
    <citation type="submission" date="2022-08" db="EMBL/GenBank/DDBJ databases">
        <authorList>
            <person name="Tistechok S."/>
            <person name="Samborskyy M."/>
            <person name="Roman I."/>
        </authorList>
    </citation>
    <scope>NUCLEOTIDE SEQUENCE</scope>
    <source>
        <strain evidence="1">DSM 103496</strain>
    </source>
</reference>
<dbReference type="InterPro" id="IPR010310">
    <property type="entry name" value="T7SS_ESAT-6-like"/>
</dbReference>
<keyword evidence="2" id="KW-1185">Reference proteome</keyword>
<dbReference type="AlphaFoldDB" id="A0A9X2ZY11"/>
<dbReference type="InterPro" id="IPR036689">
    <property type="entry name" value="ESAT-6-like_sf"/>
</dbReference>
<proteinExistence type="predicted"/>
<name>A0A9X2ZY11_9PSEU</name>
<dbReference type="Proteomes" id="UP001141259">
    <property type="component" value="Unassembled WGS sequence"/>
</dbReference>
<organism evidence="1 2">
    <name type="scientific">Umezawaea endophytica</name>
    <dbReference type="NCBI Taxonomy" id="1654476"/>
    <lineage>
        <taxon>Bacteria</taxon>
        <taxon>Bacillati</taxon>
        <taxon>Actinomycetota</taxon>
        <taxon>Actinomycetes</taxon>
        <taxon>Pseudonocardiales</taxon>
        <taxon>Pseudonocardiaceae</taxon>
        <taxon>Umezawaea</taxon>
    </lineage>
</organism>
<dbReference type="Pfam" id="PF06013">
    <property type="entry name" value="WXG100"/>
    <property type="match status" value="1"/>
</dbReference>
<sequence length="96" mass="10480">MAPTYAFNFQIADSVRDTMASCTRAVLDQLDDLDTMATSSMAGWDGAAREAYAVHKANWDSAAARMPEALGRVEAALHEISGGYLKVEHYAHGMWL</sequence>
<protein>
    <submittedName>
        <fullName evidence="1">WXG100 family type VII secretion target</fullName>
    </submittedName>
</protein>
<dbReference type="RefSeq" id="WP_259621487.1">
    <property type="nucleotide sequence ID" value="NZ_JANYMP010000002.1"/>
</dbReference>
<evidence type="ECO:0000313" key="2">
    <source>
        <dbReference type="Proteomes" id="UP001141259"/>
    </source>
</evidence>
<dbReference type="SUPFAM" id="SSF140453">
    <property type="entry name" value="EsxAB dimer-like"/>
    <property type="match status" value="1"/>
</dbReference>